<dbReference type="OrthoDB" id="9807202at2"/>
<evidence type="ECO:0000256" key="3">
    <source>
        <dbReference type="HAMAP-Rule" id="MF_01440"/>
    </source>
</evidence>
<dbReference type="Pfam" id="PF03975">
    <property type="entry name" value="CheD"/>
    <property type="match status" value="1"/>
</dbReference>
<evidence type="ECO:0000256" key="1">
    <source>
        <dbReference type="ARBA" id="ARBA00022500"/>
    </source>
</evidence>
<proteinExistence type="inferred from homology"/>
<dbReference type="HAMAP" id="MF_01440">
    <property type="entry name" value="CheD"/>
    <property type="match status" value="1"/>
</dbReference>
<comment type="similarity">
    <text evidence="3">Belongs to the CheD family.</text>
</comment>
<dbReference type="EC" id="3.5.1.44" evidence="3"/>
<dbReference type="GO" id="GO:0050568">
    <property type="term" value="F:protein-glutamine glutaminase activity"/>
    <property type="evidence" value="ECO:0007669"/>
    <property type="project" value="UniProtKB-UniRule"/>
</dbReference>
<accession>A0A0C1QVJ5</accession>
<dbReference type="InterPro" id="IPR038592">
    <property type="entry name" value="CheD-like_sf"/>
</dbReference>
<comment type="function">
    <text evidence="3">Probably deamidates glutamine residues to glutamate on methyl-accepting chemotaxis receptors (MCPs), playing an important role in chemotaxis.</text>
</comment>
<dbReference type="RefSeq" id="WP_039607680.1">
    <property type="nucleotide sequence ID" value="NZ_JWIC01000001.1"/>
</dbReference>
<dbReference type="Proteomes" id="UP000031327">
    <property type="component" value="Unassembled WGS sequence"/>
</dbReference>
<dbReference type="InterPro" id="IPR011324">
    <property type="entry name" value="Cytotoxic_necrot_fac-like_cat"/>
</dbReference>
<evidence type="ECO:0000313" key="5">
    <source>
        <dbReference type="Proteomes" id="UP000031327"/>
    </source>
</evidence>
<organism evidence="4 5">
    <name type="scientific">Pseudoalteromonas luteoviolacea</name>
    <dbReference type="NCBI Taxonomy" id="43657"/>
    <lineage>
        <taxon>Bacteria</taxon>
        <taxon>Pseudomonadati</taxon>
        <taxon>Pseudomonadota</taxon>
        <taxon>Gammaproteobacteria</taxon>
        <taxon>Alteromonadales</taxon>
        <taxon>Pseudoalteromonadaceae</taxon>
        <taxon>Pseudoalteromonas</taxon>
    </lineage>
</organism>
<dbReference type="GO" id="GO:0006935">
    <property type="term" value="P:chemotaxis"/>
    <property type="evidence" value="ECO:0007669"/>
    <property type="project" value="UniProtKB-UniRule"/>
</dbReference>
<keyword evidence="2 3" id="KW-0378">Hydrolase</keyword>
<evidence type="ECO:0000256" key="2">
    <source>
        <dbReference type="ARBA" id="ARBA00022801"/>
    </source>
</evidence>
<sequence>MNHFRPVIRGFEHVKRFWDAGRNKVVAKVLPGEFYVSKNDELISTVLGSCIAACVYDEKLGIGGMNHFMLPGAQKMKDVTNVHSDDFNCRYGNWAMEFLINEVLKNGASRSNLKVKLFGGGKIISAMTDIGVGNIRFAQAYVEEENLELVSHDVGGPWPRKVVFHPQSGTAKVKKLRQMHNDTIEKREVKYLHDIEAQDATTDIELF</sequence>
<dbReference type="EMBL" id="JWIC01000001">
    <property type="protein sequence ID" value="KID59082.1"/>
    <property type="molecule type" value="Genomic_DNA"/>
</dbReference>
<dbReference type="Gene3D" id="3.30.1330.200">
    <property type="match status" value="1"/>
</dbReference>
<comment type="caution">
    <text evidence="4">The sequence shown here is derived from an EMBL/GenBank/DDBJ whole genome shotgun (WGS) entry which is preliminary data.</text>
</comment>
<reference evidence="4 5" key="1">
    <citation type="submission" date="2014-12" db="EMBL/GenBank/DDBJ databases">
        <title>Draft Genome Sequence of Pseudoalteromonas luteoviolacea HI1.</title>
        <authorList>
            <person name="Asahina A.Y."/>
            <person name="Hadfield M.G."/>
        </authorList>
    </citation>
    <scope>NUCLEOTIDE SEQUENCE [LARGE SCALE GENOMIC DNA]</scope>
    <source>
        <strain evidence="4 5">HI1</strain>
    </source>
</reference>
<dbReference type="InterPro" id="IPR005659">
    <property type="entry name" value="Chemorcpt_Glu_NH3ase_CheD"/>
</dbReference>
<dbReference type="NCBIfam" id="NF010013">
    <property type="entry name" value="PRK13487.1"/>
    <property type="match status" value="1"/>
</dbReference>
<dbReference type="AlphaFoldDB" id="A0A0C1QVJ5"/>
<dbReference type="PANTHER" id="PTHR35147:SF2">
    <property type="entry name" value="CHEMORECEPTOR GLUTAMINE DEAMIDASE CHED-RELATED"/>
    <property type="match status" value="1"/>
</dbReference>
<dbReference type="PANTHER" id="PTHR35147">
    <property type="entry name" value="CHEMORECEPTOR GLUTAMINE DEAMIDASE CHED-RELATED"/>
    <property type="match status" value="1"/>
</dbReference>
<gene>
    <name evidence="3" type="primary">cheD</name>
    <name evidence="4" type="ORF">JF50_01105</name>
</gene>
<comment type="catalytic activity">
    <reaction evidence="3">
        <text>L-glutaminyl-[protein] + H2O = L-glutamyl-[protein] + NH4(+)</text>
        <dbReference type="Rhea" id="RHEA:16441"/>
        <dbReference type="Rhea" id="RHEA-COMP:10207"/>
        <dbReference type="Rhea" id="RHEA-COMP:10208"/>
        <dbReference type="ChEBI" id="CHEBI:15377"/>
        <dbReference type="ChEBI" id="CHEBI:28938"/>
        <dbReference type="ChEBI" id="CHEBI:29973"/>
        <dbReference type="ChEBI" id="CHEBI:30011"/>
        <dbReference type="EC" id="3.5.1.44"/>
    </reaction>
</comment>
<evidence type="ECO:0000313" key="4">
    <source>
        <dbReference type="EMBL" id="KID59082.1"/>
    </source>
</evidence>
<dbReference type="CDD" id="cd16352">
    <property type="entry name" value="CheD"/>
    <property type="match status" value="1"/>
</dbReference>
<keyword evidence="1 3" id="KW-0145">Chemotaxis</keyword>
<dbReference type="SUPFAM" id="SSF64438">
    <property type="entry name" value="CNF1/YfiH-like putative cysteine hydrolases"/>
    <property type="match status" value="1"/>
</dbReference>
<protein>
    <recommendedName>
        <fullName evidence="3">Probable chemoreceptor glutamine deamidase CheD</fullName>
        <ecNumber evidence="3">3.5.1.44</ecNumber>
    </recommendedName>
</protein>
<name>A0A0C1QVJ5_9GAMM</name>